<dbReference type="Proteomes" id="UP000602050">
    <property type="component" value="Unassembled WGS sequence"/>
</dbReference>
<dbReference type="InterPro" id="IPR018204">
    <property type="entry name" value="Trp_synthase_alpha_AS"/>
</dbReference>
<dbReference type="Gene3D" id="3.20.20.70">
    <property type="entry name" value="Aldolase class I"/>
    <property type="match status" value="1"/>
</dbReference>
<evidence type="ECO:0000256" key="9">
    <source>
        <dbReference type="HAMAP-Rule" id="MF_00131"/>
    </source>
</evidence>
<evidence type="ECO:0000256" key="1">
    <source>
        <dbReference type="ARBA" id="ARBA00003365"/>
    </source>
</evidence>
<dbReference type="InterPro" id="IPR013785">
    <property type="entry name" value="Aldolase_TIM"/>
</dbReference>
<name>A0A8J2ZR41_9BACI</name>
<dbReference type="NCBIfam" id="TIGR00262">
    <property type="entry name" value="trpA"/>
    <property type="match status" value="1"/>
</dbReference>
<sequence>MGKERIDKIFREKLAAKEKLFVPYMMAGDGGLDTLEEKIAFLEKCGVSAIELGIPFSDPIADGPVIQQAGIRALESGTTLASVLEKLSVIRKKYTVPIILMSYINPIFQYGIEKFARDCFASGVDGVIIPDIPMEEEGIISPHLAAYGIACIRLAAMTSPPDRIKKIAERTEGFLYAVSVMGTTGARNAYAENISAYLRQLKENSPVPVLAGFGVSSGKQARYLSQYCDGVIVGSKIVDLFFKGKREEIKRLIESSLSGEPLTEKVKFP</sequence>
<dbReference type="HAMAP" id="MF_00131">
    <property type="entry name" value="Trp_synth_alpha"/>
    <property type="match status" value="1"/>
</dbReference>
<evidence type="ECO:0000256" key="6">
    <source>
        <dbReference type="ARBA" id="ARBA00023141"/>
    </source>
</evidence>
<keyword evidence="7 9" id="KW-0456">Lyase</keyword>
<dbReference type="SUPFAM" id="SSF51366">
    <property type="entry name" value="Ribulose-phoshate binding barrel"/>
    <property type="match status" value="1"/>
</dbReference>
<keyword evidence="6 9" id="KW-0057">Aromatic amino acid biosynthesis</keyword>
<comment type="function">
    <text evidence="1 9">The alpha subunit is responsible for the aldol cleavage of indoleglycerol phosphate to indole and glyceraldehyde 3-phosphate.</text>
</comment>
<dbReference type="RefSeq" id="WP_188391209.1">
    <property type="nucleotide sequence ID" value="NZ_BMEV01000012.1"/>
</dbReference>
<keyword evidence="12" id="KW-1185">Reference proteome</keyword>
<keyword evidence="4 9" id="KW-0028">Amino-acid biosynthesis</keyword>
<protein>
    <recommendedName>
        <fullName evidence="9">Tryptophan synthase alpha chain</fullName>
        <ecNumber evidence="9">4.2.1.20</ecNumber>
    </recommendedName>
</protein>
<dbReference type="UniPathway" id="UPA00035">
    <property type="reaction ID" value="UER00044"/>
</dbReference>
<dbReference type="EMBL" id="BMEV01000012">
    <property type="protein sequence ID" value="GGH72409.1"/>
    <property type="molecule type" value="Genomic_DNA"/>
</dbReference>
<comment type="pathway">
    <text evidence="2 9">Amino-acid biosynthesis; L-tryptophan biosynthesis; L-tryptophan from chorismate: step 5/5.</text>
</comment>
<reference evidence="11" key="2">
    <citation type="submission" date="2020-09" db="EMBL/GenBank/DDBJ databases">
        <authorList>
            <person name="Sun Q."/>
            <person name="Zhou Y."/>
        </authorList>
    </citation>
    <scope>NUCLEOTIDE SEQUENCE</scope>
    <source>
        <strain evidence="11">CGMCC 1.12360</strain>
    </source>
</reference>
<evidence type="ECO:0000313" key="12">
    <source>
        <dbReference type="Proteomes" id="UP000602050"/>
    </source>
</evidence>
<dbReference type="GO" id="GO:0004834">
    <property type="term" value="F:tryptophan synthase activity"/>
    <property type="evidence" value="ECO:0007669"/>
    <property type="project" value="UniProtKB-UniRule"/>
</dbReference>
<dbReference type="Pfam" id="PF00290">
    <property type="entry name" value="Trp_syntA"/>
    <property type="match status" value="1"/>
</dbReference>
<dbReference type="AlphaFoldDB" id="A0A8J2ZR41"/>
<dbReference type="PANTHER" id="PTHR43406:SF1">
    <property type="entry name" value="TRYPTOPHAN SYNTHASE ALPHA CHAIN, CHLOROPLASTIC"/>
    <property type="match status" value="1"/>
</dbReference>
<dbReference type="CDD" id="cd04724">
    <property type="entry name" value="Tryptophan_synthase_alpha"/>
    <property type="match status" value="1"/>
</dbReference>
<feature type="active site" description="Proton acceptor" evidence="9">
    <location>
        <position position="62"/>
    </location>
</feature>
<dbReference type="PROSITE" id="PS00167">
    <property type="entry name" value="TRP_SYNTHASE_ALPHA"/>
    <property type="match status" value="1"/>
</dbReference>
<proteinExistence type="inferred from homology"/>
<dbReference type="InterPro" id="IPR002028">
    <property type="entry name" value="Trp_synthase_suA"/>
</dbReference>
<comment type="similarity">
    <text evidence="9 10">Belongs to the TrpA family.</text>
</comment>
<dbReference type="PANTHER" id="PTHR43406">
    <property type="entry name" value="TRYPTOPHAN SYNTHASE, ALPHA CHAIN"/>
    <property type="match status" value="1"/>
</dbReference>
<evidence type="ECO:0000256" key="4">
    <source>
        <dbReference type="ARBA" id="ARBA00022605"/>
    </source>
</evidence>
<evidence type="ECO:0000256" key="3">
    <source>
        <dbReference type="ARBA" id="ARBA00011270"/>
    </source>
</evidence>
<dbReference type="FunFam" id="3.20.20.70:FF:000037">
    <property type="entry name" value="Tryptophan synthase alpha chain"/>
    <property type="match status" value="1"/>
</dbReference>
<dbReference type="GO" id="GO:0005829">
    <property type="term" value="C:cytosol"/>
    <property type="evidence" value="ECO:0007669"/>
    <property type="project" value="TreeGrafter"/>
</dbReference>
<keyword evidence="5 9" id="KW-0822">Tryptophan biosynthesis</keyword>
<evidence type="ECO:0000313" key="11">
    <source>
        <dbReference type="EMBL" id="GGH72409.1"/>
    </source>
</evidence>
<evidence type="ECO:0000256" key="5">
    <source>
        <dbReference type="ARBA" id="ARBA00022822"/>
    </source>
</evidence>
<comment type="catalytic activity">
    <reaction evidence="8 9">
        <text>(1S,2R)-1-C-(indol-3-yl)glycerol 3-phosphate + L-serine = D-glyceraldehyde 3-phosphate + L-tryptophan + H2O</text>
        <dbReference type="Rhea" id="RHEA:10532"/>
        <dbReference type="ChEBI" id="CHEBI:15377"/>
        <dbReference type="ChEBI" id="CHEBI:33384"/>
        <dbReference type="ChEBI" id="CHEBI:57912"/>
        <dbReference type="ChEBI" id="CHEBI:58866"/>
        <dbReference type="ChEBI" id="CHEBI:59776"/>
        <dbReference type="EC" id="4.2.1.20"/>
    </reaction>
</comment>
<reference evidence="11" key="1">
    <citation type="journal article" date="2014" name="Int. J. Syst. Evol. Microbiol.">
        <title>Complete genome sequence of Corynebacterium casei LMG S-19264T (=DSM 44701T), isolated from a smear-ripened cheese.</title>
        <authorList>
            <consortium name="US DOE Joint Genome Institute (JGI-PGF)"/>
            <person name="Walter F."/>
            <person name="Albersmeier A."/>
            <person name="Kalinowski J."/>
            <person name="Ruckert C."/>
        </authorList>
    </citation>
    <scope>NUCLEOTIDE SEQUENCE</scope>
    <source>
        <strain evidence="11">CGMCC 1.12360</strain>
    </source>
</reference>
<evidence type="ECO:0000256" key="10">
    <source>
        <dbReference type="RuleBase" id="RU003662"/>
    </source>
</evidence>
<feature type="active site" description="Proton acceptor" evidence="9">
    <location>
        <position position="51"/>
    </location>
</feature>
<evidence type="ECO:0000256" key="2">
    <source>
        <dbReference type="ARBA" id="ARBA00004733"/>
    </source>
</evidence>
<comment type="subunit">
    <text evidence="3 9">Tetramer of two alpha and two beta chains.</text>
</comment>
<organism evidence="11 12">
    <name type="scientific">Compostibacillus humi</name>
    <dbReference type="NCBI Taxonomy" id="1245525"/>
    <lineage>
        <taxon>Bacteria</taxon>
        <taxon>Bacillati</taxon>
        <taxon>Bacillota</taxon>
        <taxon>Bacilli</taxon>
        <taxon>Bacillales</taxon>
        <taxon>Bacillaceae</taxon>
        <taxon>Compostibacillus</taxon>
    </lineage>
</organism>
<evidence type="ECO:0000256" key="8">
    <source>
        <dbReference type="ARBA" id="ARBA00049047"/>
    </source>
</evidence>
<dbReference type="EC" id="4.2.1.20" evidence="9"/>
<gene>
    <name evidence="9 11" type="primary">trpA</name>
    <name evidence="11" type="ORF">GCM10010978_09280</name>
</gene>
<comment type="caution">
    <text evidence="11">The sequence shown here is derived from an EMBL/GenBank/DDBJ whole genome shotgun (WGS) entry which is preliminary data.</text>
</comment>
<accession>A0A8J2ZR41</accession>
<dbReference type="InterPro" id="IPR011060">
    <property type="entry name" value="RibuloseP-bd_barrel"/>
</dbReference>
<evidence type="ECO:0000256" key="7">
    <source>
        <dbReference type="ARBA" id="ARBA00023239"/>
    </source>
</evidence>